<evidence type="ECO:0000256" key="1">
    <source>
        <dbReference type="SAM" id="MobiDB-lite"/>
    </source>
</evidence>
<sequence length="480" mass="50708">MTLRTRLPGLLLALWTPFAAAQTPPAVATTALTSTATAASEATSPKASPTSSGAKTAATARPDTSAPKASPPPPTSAPAPRPGAEVASVTTAPAASTPQSSATAPATSGGMPAAPDATRTKLPQGWYVTESAPQHYEAGVDESSPCEGTRSAFLRSRTQATDSFGTFMQAFSAQDFRGKRLRFSAAVRHQDVKGWAGLWMRVEGADPKQPLAFDNMQSRALVGTHGCKRYDVVLDVPKEATSIMAGLIMSGTGQAWLGGVRFETVDASVKTTDLLATPQPLPSGPQGLEDGPRPKANTPLGRVGTAWFDTQRVQTATPLMLGKGPSWKGEFGDELFEHGIEVNGTYERRDLSVKVRAGGSATLIEGTWGGEPLFIRLASDSLRIRWGVDDQRFERDLAAPTQQGCNAYRQTTGRFERQWLEVCGVALATRPPLTQLVAAFLSGGVRAGASRGPLPMPRLPVRSAQPYDSSGRNVPSSQLQ</sequence>
<feature type="chain" id="PRO_5030832228" evidence="2">
    <location>
        <begin position="22"/>
        <end position="480"/>
    </location>
</feature>
<keyword evidence="2" id="KW-0732">Signal</keyword>
<feature type="compositionally biased region" description="Low complexity" evidence="1">
    <location>
        <begin position="32"/>
        <end position="54"/>
    </location>
</feature>
<feature type="compositionally biased region" description="Low complexity" evidence="1">
    <location>
        <begin position="82"/>
        <end position="108"/>
    </location>
</feature>
<dbReference type="AlphaFoldDB" id="A0A7X4YI46"/>
<comment type="caution">
    <text evidence="3">The sequence shown here is derived from an EMBL/GenBank/DDBJ whole genome shotgun (WGS) entry which is preliminary data.</text>
</comment>
<evidence type="ECO:0000256" key="2">
    <source>
        <dbReference type="SAM" id="SignalP"/>
    </source>
</evidence>
<feature type="region of interest" description="Disordered" evidence="1">
    <location>
        <begin position="275"/>
        <end position="295"/>
    </location>
</feature>
<dbReference type="Proteomes" id="UP000537825">
    <property type="component" value="Unassembled WGS sequence"/>
</dbReference>
<dbReference type="Gene3D" id="2.60.120.260">
    <property type="entry name" value="Galactose-binding domain-like"/>
    <property type="match status" value="1"/>
</dbReference>
<proteinExistence type="predicted"/>
<feature type="signal peptide" evidence="2">
    <location>
        <begin position="1"/>
        <end position="21"/>
    </location>
</feature>
<keyword evidence="4" id="KW-1185">Reference proteome</keyword>
<feature type="region of interest" description="Disordered" evidence="1">
    <location>
        <begin position="451"/>
        <end position="480"/>
    </location>
</feature>
<name>A0A7X4YI46_9BACT</name>
<reference evidence="3 4" key="1">
    <citation type="submission" date="2020-01" db="EMBL/GenBank/DDBJ databases">
        <title>The draft genome sequence of Corallococcus exiguus DSM 14696.</title>
        <authorList>
            <person name="Zhang X."/>
            <person name="Zhu H."/>
        </authorList>
    </citation>
    <scope>NUCLEOTIDE SEQUENCE [LARGE SCALE GENOMIC DNA]</scope>
    <source>
        <strain evidence="3 4">DSM 14696</strain>
    </source>
</reference>
<feature type="region of interest" description="Disordered" evidence="1">
    <location>
        <begin position="32"/>
        <end position="119"/>
    </location>
</feature>
<protein>
    <submittedName>
        <fullName evidence="3">AraC family transcriptional regulator</fullName>
    </submittedName>
</protein>
<dbReference type="EMBL" id="JAAAPK010000011">
    <property type="protein sequence ID" value="NBC44772.1"/>
    <property type="molecule type" value="Genomic_DNA"/>
</dbReference>
<accession>A0A7X4YI46</accession>
<organism evidence="3 4">
    <name type="scientific">Corallococcus exiguus</name>
    <dbReference type="NCBI Taxonomy" id="83462"/>
    <lineage>
        <taxon>Bacteria</taxon>
        <taxon>Pseudomonadati</taxon>
        <taxon>Myxococcota</taxon>
        <taxon>Myxococcia</taxon>
        <taxon>Myxococcales</taxon>
        <taxon>Cystobacterineae</taxon>
        <taxon>Myxococcaceae</taxon>
        <taxon>Corallococcus</taxon>
    </lineage>
</organism>
<evidence type="ECO:0000313" key="4">
    <source>
        <dbReference type="Proteomes" id="UP000537825"/>
    </source>
</evidence>
<feature type="compositionally biased region" description="Polar residues" evidence="1">
    <location>
        <begin position="466"/>
        <end position="480"/>
    </location>
</feature>
<evidence type="ECO:0000313" key="3">
    <source>
        <dbReference type="EMBL" id="NBC44772.1"/>
    </source>
</evidence>
<gene>
    <name evidence="3" type="ORF">GTZ93_33710</name>
</gene>
<feature type="compositionally biased region" description="Pro residues" evidence="1">
    <location>
        <begin position="69"/>
        <end position="81"/>
    </location>
</feature>
<dbReference type="RefSeq" id="WP_139919144.1">
    <property type="nucleotide sequence ID" value="NZ_CBCSLE010000011.1"/>
</dbReference>